<sequence>MTPCDFAEAAARASAAVARSLRGAAARTNRRCDTAARSLHGDSAEGAARAYGANRAELVTLSTRCTQKSIPHSPSVQAQRWRLRWMAAGEAGAHGDDGGWAWRRCSEWNWRTEVDMMVISAFFVGSGEGLKHQHQVVGARQPTHQRLQ</sequence>
<name>A2ZCP1_ORYSI</name>
<proteinExistence type="predicted"/>
<dbReference type="Gramene" id="BGIOSGA035013-TA">
    <property type="protein sequence ID" value="BGIOSGA035013-PA"/>
    <property type="gene ID" value="BGIOSGA035013"/>
</dbReference>
<keyword evidence="2" id="KW-1185">Reference proteome</keyword>
<accession>A2ZCP1</accession>
<reference evidence="1 2" key="1">
    <citation type="journal article" date="2005" name="PLoS Biol.">
        <title>The genomes of Oryza sativa: a history of duplications.</title>
        <authorList>
            <person name="Yu J."/>
            <person name="Wang J."/>
            <person name="Lin W."/>
            <person name="Li S."/>
            <person name="Li H."/>
            <person name="Zhou J."/>
            <person name="Ni P."/>
            <person name="Dong W."/>
            <person name="Hu S."/>
            <person name="Zeng C."/>
            <person name="Zhang J."/>
            <person name="Zhang Y."/>
            <person name="Li R."/>
            <person name="Xu Z."/>
            <person name="Li S."/>
            <person name="Li X."/>
            <person name="Zheng H."/>
            <person name="Cong L."/>
            <person name="Lin L."/>
            <person name="Yin J."/>
            <person name="Geng J."/>
            <person name="Li G."/>
            <person name="Shi J."/>
            <person name="Liu J."/>
            <person name="Lv H."/>
            <person name="Li J."/>
            <person name="Wang J."/>
            <person name="Deng Y."/>
            <person name="Ran L."/>
            <person name="Shi X."/>
            <person name="Wang X."/>
            <person name="Wu Q."/>
            <person name="Li C."/>
            <person name="Ren X."/>
            <person name="Wang J."/>
            <person name="Wang X."/>
            <person name="Li D."/>
            <person name="Liu D."/>
            <person name="Zhang X."/>
            <person name="Ji Z."/>
            <person name="Zhao W."/>
            <person name="Sun Y."/>
            <person name="Zhang Z."/>
            <person name="Bao J."/>
            <person name="Han Y."/>
            <person name="Dong L."/>
            <person name="Ji J."/>
            <person name="Chen P."/>
            <person name="Wu S."/>
            <person name="Liu J."/>
            <person name="Xiao Y."/>
            <person name="Bu D."/>
            <person name="Tan J."/>
            <person name="Yang L."/>
            <person name="Ye C."/>
            <person name="Zhang J."/>
            <person name="Xu J."/>
            <person name="Zhou Y."/>
            <person name="Yu Y."/>
            <person name="Zhang B."/>
            <person name="Zhuang S."/>
            <person name="Wei H."/>
            <person name="Liu B."/>
            <person name="Lei M."/>
            <person name="Yu H."/>
            <person name="Li Y."/>
            <person name="Xu H."/>
            <person name="Wei S."/>
            <person name="He X."/>
            <person name="Fang L."/>
            <person name="Zhang Z."/>
            <person name="Zhang Y."/>
            <person name="Huang X."/>
            <person name="Su Z."/>
            <person name="Tong W."/>
            <person name="Li J."/>
            <person name="Tong Z."/>
            <person name="Li S."/>
            <person name="Ye J."/>
            <person name="Wang L."/>
            <person name="Fang L."/>
            <person name="Lei T."/>
            <person name="Chen C."/>
            <person name="Chen H."/>
            <person name="Xu Z."/>
            <person name="Li H."/>
            <person name="Huang H."/>
            <person name="Zhang F."/>
            <person name="Xu H."/>
            <person name="Li N."/>
            <person name="Zhao C."/>
            <person name="Li S."/>
            <person name="Dong L."/>
            <person name="Huang Y."/>
            <person name="Li L."/>
            <person name="Xi Y."/>
            <person name="Qi Q."/>
            <person name="Li W."/>
            <person name="Zhang B."/>
            <person name="Hu W."/>
            <person name="Zhang Y."/>
            <person name="Tian X."/>
            <person name="Jiao Y."/>
            <person name="Liang X."/>
            <person name="Jin J."/>
            <person name="Gao L."/>
            <person name="Zheng W."/>
            <person name="Hao B."/>
            <person name="Liu S."/>
            <person name="Wang W."/>
            <person name="Yuan L."/>
            <person name="Cao M."/>
            <person name="McDermott J."/>
            <person name="Samudrala R."/>
            <person name="Wang J."/>
            <person name="Wong G.K."/>
            <person name="Yang H."/>
        </authorList>
    </citation>
    <scope>NUCLEOTIDE SEQUENCE [LARGE SCALE GENOMIC DNA]</scope>
    <source>
        <strain evidence="2">cv. 93-11</strain>
    </source>
</reference>
<gene>
    <name evidence="1" type="ORF">OsI_35551</name>
</gene>
<dbReference type="HOGENOM" id="CLU_1761801_0_0_1"/>
<evidence type="ECO:0000313" key="1">
    <source>
        <dbReference type="EMBL" id="EAY80375.1"/>
    </source>
</evidence>
<dbReference type="EMBL" id="CM000136">
    <property type="protein sequence ID" value="EAY80375.1"/>
    <property type="molecule type" value="Genomic_DNA"/>
</dbReference>
<dbReference type="Proteomes" id="UP000007015">
    <property type="component" value="Chromosome 11"/>
</dbReference>
<evidence type="ECO:0000313" key="2">
    <source>
        <dbReference type="Proteomes" id="UP000007015"/>
    </source>
</evidence>
<dbReference type="AlphaFoldDB" id="A2ZCP1"/>
<organism evidence="1 2">
    <name type="scientific">Oryza sativa subsp. indica</name>
    <name type="common">Rice</name>
    <dbReference type="NCBI Taxonomy" id="39946"/>
    <lineage>
        <taxon>Eukaryota</taxon>
        <taxon>Viridiplantae</taxon>
        <taxon>Streptophyta</taxon>
        <taxon>Embryophyta</taxon>
        <taxon>Tracheophyta</taxon>
        <taxon>Spermatophyta</taxon>
        <taxon>Magnoliopsida</taxon>
        <taxon>Liliopsida</taxon>
        <taxon>Poales</taxon>
        <taxon>Poaceae</taxon>
        <taxon>BOP clade</taxon>
        <taxon>Oryzoideae</taxon>
        <taxon>Oryzeae</taxon>
        <taxon>Oryzinae</taxon>
        <taxon>Oryza</taxon>
        <taxon>Oryza sativa</taxon>
    </lineage>
</organism>
<protein>
    <submittedName>
        <fullName evidence="1">Uncharacterized protein</fullName>
    </submittedName>
</protein>